<evidence type="ECO:0000313" key="3">
    <source>
        <dbReference type="Proteomes" id="UP001234811"/>
    </source>
</evidence>
<dbReference type="RefSeq" id="WP_309212970.1">
    <property type="nucleotide sequence ID" value="NZ_JAVIPQ010000163.1"/>
</dbReference>
<dbReference type="PANTHER" id="PTHR33420:SF5">
    <property type="entry name" value="FIMBRIAL SUBUNIT"/>
    <property type="match status" value="1"/>
</dbReference>
<comment type="caution">
    <text evidence="2">The sequence shown here is derived from an EMBL/GenBank/DDBJ whole genome shotgun (WGS) entry which is preliminary data.</text>
</comment>
<feature type="non-terminal residue" evidence="2">
    <location>
        <position position="136"/>
    </location>
</feature>
<dbReference type="InterPro" id="IPR008966">
    <property type="entry name" value="Adhesion_dom_sf"/>
</dbReference>
<proteinExistence type="predicted"/>
<dbReference type="Gene3D" id="2.60.40.1090">
    <property type="entry name" value="Fimbrial-type adhesion domain"/>
    <property type="match status" value="1"/>
</dbReference>
<feature type="non-terminal residue" evidence="2">
    <location>
        <position position="1"/>
    </location>
</feature>
<dbReference type="PANTHER" id="PTHR33420">
    <property type="entry name" value="FIMBRIAL SUBUNIT ELFA-RELATED"/>
    <property type="match status" value="1"/>
</dbReference>
<dbReference type="AlphaFoldDB" id="A0ABD5BHW8"/>
<evidence type="ECO:0000313" key="2">
    <source>
        <dbReference type="EMBL" id="MDQ9556099.1"/>
    </source>
</evidence>
<protein>
    <submittedName>
        <fullName evidence="2">Fimbrial protein</fullName>
    </submittedName>
</protein>
<name>A0ABD5BHW8_SERMA</name>
<feature type="domain" description="Fimbrial-type adhesion" evidence="1">
    <location>
        <begin position="4"/>
        <end position="128"/>
    </location>
</feature>
<evidence type="ECO:0000259" key="1">
    <source>
        <dbReference type="Pfam" id="PF00419"/>
    </source>
</evidence>
<reference evidence="2 3" key="1">
    <citation type="submission" date="2023-07" db="EMBL/GenBank/DDBJ databases">
        <title>Pathogens genome sequencing project 196.</title>
        <authorList>
            <person name="Cao X."/>
        </authorList>
    </citation>
    <scope>NUCLEOTIDE SEQUENCE [LARGE SCALE GENOMIC DNA]</scope>
    <source>
        <strain evidence="2 3">SM41</strain>
    </source>
</reference>
<dbReference type="InterPro" id="IPR050263">
    <property type="entry name" value="Bact_Fimbrial_Adh_Pro"/>
</dbReference>
<sequence length="136" mass="14697">RDQSVDLGEIGTLAFRRVGDQSAPVRFRLAFTHCLLGAKALADNPAGMRNGDAGRLYLRGEQAATLVFLGESDPDNPQLLKLHGGVQGVGLRLKDQRGRALSLNQPSAPYVLQPGGNTLWFSAQLESTRPFIEANQ</sequence>
<dbReference type="EMBL" id="JAVIPQ010000163">
    <property type="protein sequence ID" value="MDQ9556099.1"/>
    <property type="molecule type" value="Genomic_DNA"/>
</dbReference>
<dbReference type="SUPFAM" id="SSF49401">
    <property type="entry name" value="Bacterial adhesins"/>
    <property type="match status" value="1"/>
</dbReference>
<gene>
    <name evidence="2" type="ORF">RF091_11300</name>
</gene>
<dbReference type="InterPro" id="IPR036937">
    <property type="entry name" value="Adhesion_dom_fimbrial_sf"/>
</dbReference>
<dbReference type="InterPro" id="IPR000259">
    <property type="entry name" value="Adhesion_dom_fimbrial"/>
</dbReference>
<dbReference type="Pfam" id="PF00419">
    <property type="entry name" value="Fimbrial"/>
    <property type="match status" value="1"/>
</dbReference>
<dbReference type="Proteomes" id="UP001234811">
    <property type="component" value="Unassembled WGS sequence"/>
</dbReference>
<accession>A0ABD5BHW8</accession>
<organism evidence="2 3">
    <name type="scientific">Serratia marcescens</name>
    <dbReference type="NCBI Taxonomy" id="615"/>
    <lineage>
        <taxon>Bacteria</taxon>
        <taxon>Pseudomonadati</taxon>
        <taxon>Pseudomonadota</taxon>
        <taxon>Gammaproteobacteria</taxon>
        <taxon>Enterobacterales</taxon>
        <taxon>Yersiniaceae</taxon>
        <taxon>Serratia</taxon>
    </lineage>
</organism>